<protein>
    <submittedName>
        <fullName evidence="1">Uncharacterized protein</fullName>
    </submittedName>
</protein>
<proteinExistence type="predicted"/>
<name>A0A6J4RKZ6_9ACTN</name>
<accession>A0A6J4RKZ6</accession>
<dbReference type="EMBL" id="CADCVH010000115">
    <property type="protein sequence ID" value="CAA9476079.1"/>
    <property type="molecule type" value="Genomic_DNA"/>
</dbReference>
<organism evidence="1">
    <name type="scientific">uncultured Rubrobacteraceae bacterium</name>
    <dbReference type="NCBI Taxonomy" id="349277"/>
    <lineage>
        <taxon>Bacteria</taxon>
        <taxon>Bacillati</taxon>
        <taxon>Actinomycetota</taxon>
        <taxon>Rubrobacteria</taxon>
        <taxon>Rubrobacterales</taxon>
        <taxon>Rubrobacteraceae</taxon>
        <taxon>environmental samples</taxon>
    </lineage>
</organism>
<reference evidence="1" key="1">
    <citation type="submission" date="2020-02" db="EMBL/GenBank/DDBJ databases">
        <authorList>
            <person name="Meier V. D."/>
        </authorList>
    </citation>
    <scope>NUCLEOTIDE SEQUENCE</scope>
    <source>
        <strain evidence="1">AVDCRST_MAG02</strain>
    </source>
</reference>
<sequence length="53" mass="5290">MKLGMTVLLLATGGINPIDKGDGPLGRMVGLELPLAAGIFVAAGFLTSLPPAN</sequence>
<evidence type="ECO:0000313" key="1">
    <source>
        <dbReference type="EMBL" id="CAA9476079.1"/>
    </source>
</evidence>
<gene>
    <name evidence="1" type="ORF">AVDCRST_MAG02-4128</name>
</gene>
<dbReference type="AlphaFoldDB" id="A0A6J4RKZ6"/>